<keyword evidence="2" id="KW-0964">Secreted</keyword>
<accession>A0ABD0LVR8</accession>
<feature type="compositionally biased region" description="Acidic residues" evidence="3">
    <location>
        <begin position="182"/>
        <end position="202"/>
    </location>
</feature>
<keyword evidence="5" id="KW-1185">Reference proteome</keyword>
<feature type="non-terminal residue" evidence="4">
    <location>
        <position position="998"/>
    </location>
</feature>
<dbReference type="PANTHER" id="PTHR13723:SF281">
    <property type="entry name" value="PAPILIN"/>
    <property type="match status" value="1"/>
</dbReference>
<proteinExistence type="predicted"/>
<evidence type="ECO:0000313" key="5">
    <source>
        <dbReference type="Proteomes" id="UP001519460"/>
    </source>
</evidence>
<feature type="compositionally biased region" description="Basic and acidic residues" evidence="3">
    <location>
        <begin position="890"/>
        <end position="901"/>
    </location>
</feature>
<dbReference type="AlphaFoldDB" id="A0ABD0LVR8"/>
<feature type="compositionally biased region" description="Acidic residues" evidence="3">
    <location>
        <begin position="976"/>
        <end position="988"/>
    </location>
</feature>
<reference evidence="4 5" key="1">
    <citation type="journal article" date="2023" name="Sci. Data">
        <title>Genome assembly of the Korean intertidal mud-creeper Batillaria attramentaria.</title>
        <authorList>
            <person name="Patra A.K."/>
            <person name="Ho P.T."/>
            <person name="Jun S."/>
            <person name="Lee S.J."/>
            <person name="Kim Y."/>
            <person name="Won Y.J."/>
        </authorList>
    </citation>
    <scope>NUCLEOTIDE SEQUENCE [LARGE SCALE GENOMIC DNA]</scope>
    <source>
        <strain evidence="4">Wonlab-2016</strain>
    </source>
</reference>
<comment type="subcellular location">
    <subcellularLocation>
        <location evidence="1">Secreted</location>
    </subcellularLocation>
</comment>
<evidence type="ECO:0000313" key="4">
    <source>
        <dbReference type="EMBL" id="KAK7503191.1"/>
    </source>
</evidence>
<evidence type="ECO:0000256" key="1">
    <source>
        <dbReference type="ARBA" id="ARBA00004613"/>
    </source>
</evidence>
<dbReference type="InterPro" id="IPR050439">
    <property type="entry name" value="ADAMTS_ADAMTS-like"/>
</dbReference>
<evidence type="ECO:0000256" key="2">
    <source>
        <dbReference type="ARBA" id="ARBA00022525"/>
    </source>
</evidence>
<comment type="caution">
    <text evidence="4">The sequence shown here is derived from an EMBL/GenBank/DDBJ whole genome shotgun (WGS) entry which is preliminary data.</text>
</comment>
<dbReference type="InterPro" id="IPR000884">
    <property type="entry name" value="TSP1_rpt"/>
</dbReference>
<feature type="compositionally biased region" description="Basic and acidic residues" evidence="3">
    <location>
        <begin position="203"/>
        <end position="214"/>
    </location>
</feature>
<sequence length="998" mass="112452">MELIQELTTLGTLTHPLEVVSLSATHVAFVHLRIVRRSLTPFVPRGDGHEGADTATVHVAYADSAQYRRLTKRETSVGVLPKRHDSLKLKVTFETSGHVLDLDLKPSKLSHDGAKVVVRYGEEKKEYVWRDKGCHYHGTFNEERGEASVHFCHGVVTEDTPTSDAAITRRRRQASGSGPEITDAESADPDFDETEEEQQEPIEPEKKSDKHVNPDFDPNQPIVVEFALVMDERYLKLIANRHHYTDDEHFINFAITKYTGVQAVYGNRTAVGFDFQIQIKRIELFRQNPKWYNAMPHVEKLGGRMQDMCTYWPNGELMPHDAVNLWTMHKGRKCLYTQGLPNNPVVELQKGIPIMSRGLDEFCNVAFRPGSVYLPQDDQAPCRPMSCAVLDQSSPNYGAMGYNVDRGYDGRPCGEGGVCYKYECHPANYTAALQPDPAEVAQWMQDGQWSSWSDYGSTCSSPCGTGIHIASRTCSVARYNTSATCGVTCEMAKKSDNPINAFQPDGTRCDGEQQLERFVKGVNRNCVQGLCIRFGCNGRSIGAGGGLERDMCGVCGGDNSTCNHGHTEFTVPARSNLTVKALPAGSSDILFFHQWVKKQEFFMVLQDKEDIIRIETDVGGREKGNVGNPLNFAGTYWSYVPRGQAIEAPGPIDMPVKIMLYNKGFENITKTIYWRYNIPDPSRLCQFPCDHICFNGQPMKTHGRCSCICDTARMTNKRCVCMPQFTGRDCQNCTFTSCFHGGTFHEETCSCTCPPGCGGDDCWDGHEDVDEAKVHIAYGESKSFRRLTKREAKRELLPKRHAKLQLKIDLETTGRSLHLHLEPTTFVHDGALAVIRNGTEKTEFIWEDRGCHYYGTFDEGNGSASVHFCHGHPVGGAHTMQTEYYIHPHPDDTYGKDAPSERRRKRDNFRGTGKVVVTWQKPLRNKFIDVTEYDRFMRRANDPEYLRSEIERVKERRRRRRSAETPVDNETASGDQSDEMGDPWEGEPLEWVIGGDDD</sequence>
<organism evidence="4 5">
    <name type="scientific">Batillaria attramentaria</name>
    <dbReference type="NCBI Taxonomy" id="370345"/>
    <lineage>
        <taxon>Eukaryota</taxon>
        <taxon>Metazoa</taxon>
        <taxon>Spiralia</taxon>
        <taxon>Lophotrochozoa</taxon>
        <taxon>Mollusca</taxon>
        <taxon>Gastropoda</taxon>
        <taxon>Caenogastropoda</taxon>
        <taxon>Sorbeoconcha</taxon>
        <taxon>Cerithioidea</taxon>
        <taxon>Batillariidae</taxon>
        <taxon>Batillaria</taxon>
    </lineage>
</organism>
<dbReference type="Gene3D" id="2.20.100.10">
    <property type="entry name" value="Thrombospondin type-1 (TSP1) repeat"/>
    <property type="match status" value="1"/>
</dbReference>
<dbReference type="PANTHER" id="PTHR13723">
    <property type="entry name" value="ADAMTS A DISINTEGRIN AND METALLOPROTEASE WITH THROMBOSPONDIN MOTIFS PROTEASE"/>
    <property type="match status" value="1"/>
</dbReference>
<evidence type="ECO:0000256" key="3">
    <source>
        <dbReference type="SAM" id="MobiDB-lite"/>
    </source>
</evidence>
<dbReference type="Gene3D" id="2.60.120.830">
    <property type="match status" value="1"/>
</dbReference>
<name>A0ABD0LVR8_9CAEN</name>
<dbReference type="GO" id="GO:0005576">
    <property type="term" value="C:extracellular region"/>
    <property type="evidence" value="ECO:0007669"/>
    <property type="project" value="UniProtKB-SubCell"/>
</dbReference>
<dbReference type="InterPro" id="IPR036383">
    <property type="entry name" value="TSP1_rpt_sf"/>
</dbReference>
<feature type="region of interest" description="Disordered" evidence="3">
    <location>
        <begin position="890"/>
        <end position="909"/>
    </location>
</feature>
<protein>
    <submittedName>
        <fullName evidence="4">Uncharacterized protein</fullName>
    </submittedName>
</protein>
<feature type="region of interest" description="Disordered" evidence="3">
    <location>
        <begin position="162"/>
        <end position="216"/>
    </location>
</feature>
<gene>
    <name evidence="4" type="ORF">BaRGS_00005456</name>
</gene>
<dbReference type="Proteomes" id="UP001519460">
    <property type="component" value="Unassembled WGS sequence"/>
</dbReference>
<feature type="region of interest" description="Disordered" evidence="3">
    <location>
        <begin position="954"/>
        <end position="998"/>
    </location>
</feature>
<dbReference type="EMBL" id="JACVVK020000021">
    <property type="protein sequence ID" value="KAK7503191.1"/>
    <property type="molecule type" value="Genomic_DNA"/>
</dbReference>
<dbReference type="PROSITE" id="PS50092">
    <property type="entry name" value="TSP1"/>
    <property type="match status" value="1"/>
</dbReference>